<dbReference type="EMBL" id="QQAH01000013">
    <property type="protein sequence ID" value="RDD80859.1"/>
    <property type="molecule type" value="Genomic_DNA"/>
</dbReference>
<keyword evidence="1" id="KW-1133">Transmembrane helix</keyword>
<dbReference type="OrthoDB" id="9767863at2"/>
<dbReference type="GO" id="GO:0016020">
    <property type="term" value="C:membrane"/>
    <property type="evidence" value="ECO:0007669"/>
    <property type="project" value="TreeGrafter"/>
</dbReference>
<reference evidence="3 4" key="1">
    <citation type="submission" date="2018-07" db="EMBL/GenBank/DDBJ databases">
        <title>Dyella tabacisoli L4-6T, whole genome shotgun sequence.</title>
        <authorList>
            <person name="Zhou X.-K."/>
            <person name="Li W.-J."/>
            <person name="Duan Y.-Q."/>
        </authorList>
    </citation>
    <scope>NUCLEOTIDE SEQUENCE [LARGE SCALE GENOMIC DNA]</scope>
    <source>
        <strain evidence="3 4">L4-6</strain>
    </source>
</reference>
<proteinExistence type="predicted"/>
<dbReference type="PANTHER" id="PTHR23028:SF131">
    <property type="entry name" value="BLR2367 PROTEIN"/>
    <property type="match status" value="1"/>
</dbReference>
<keyword evidence="3" id="KW-0808">Transferase</keyword>
<evidence type="ECO:0000313" key="4">
    <source>
        <dbReference type="Proteomes" id="UP000253782"/>
    </source>
</evidence>
<feature type="transmembrane region" description="Helical" evidence="1">
    <location>
        <begin position="233"/>
        <end position="252"/>
    </location>
</feature>
<dbReference type="Pfam" id="PF01757">
    <property type="entry name" value="Acyl_transf_3"/>
    <property type="match status" value="1"/>
</dbReference>
<keyword evidence="3" id="KW-0012">Acyltransferase</keyword>
<dbReference type="InterPro" id="IPR050879">
    <property type="entry name" value="Acyltransferase_3"/>
</dbReference>
<feature type="domain" description="Acyltransferase 3" evidence="2">
    <location>
        <begin position="20"/>
        <end position="331"/>
    </location>
</feature>
<keyword evidence="1" id="KW-0472">Membrane</keyword>
<feature type="transmembrane region" description="Helical" evidence="1">
    <location>
        <begin position="170"/>
        <end position="202"/>
    </location>
</feature>
<feature type="transmembrane region" description="Helical" evidence="1">
    <location>
        <begin position="317"/>
        <end position="334"/>
    </location>
</feature>
<dbReference type="PANTHER" id="PTHR23028">
    <property type="entry name" value="ACETYLTRANSFERASE"/>
    <property type="match status" value="1"/>
</dbReference>
<feature type="transmembrane region" description="Helical" evidence="1">
    <location>
        <begin position="20"/>
        <end position="37"/>
    </location>
</feature>
<gene>
    <name evidence="3" type="ORF">DVJ77_14165</name>
</gene>
<evidence type="ECO:0000313" key="3">
    <source>
        <dbReference type="EMBL" id="RDD80859.1"/>
    </source>
</evidence>
<protein>
    <submittedName>
        <fullName evidence="3">Acyltransferase</fullName>
    </submittedName>
</protein>
<dbReference type="GO" id="GO:0000271">
    <property type="term" value="P:polysaccharide biosynthetic process"/>
    <property type="evidence" value="ECO:0007669"/>
    <property type="project" value="TreeGrafter"/>
</dbReference>
<accession>A0A369URB4</accession>
<sequence>MFRVRTLADALNQDQDNFLLLRLLAASMVIYGHSAAISGNTALPDLFTWLGWGVYSGTLAVNAFFVISGLMITGSYLRRGHLPSFLWARFLRIYPAYAFCLLGSAFLLGAIFTELPLRDYLRATEVMHYVMKNLELGKNLAFNLPGVFTGNQVHGAVNGSIWTLPAEVRMYLWVAIVGVSGILARKYLFNILIVALCVWGLLRPSTIPLIPLPDFVQLAAYFALGAFCFINRQWVYIGWPVVFAASALAWLLRDSGLYPFAMAVALASFVFAFAYNIPWYGYNRFGDYSYGLYLWGFPVQQAIAHHIPGISSLANALIAWPLALLLAAFSWYAIEKPMLSLKSLPRKVYSRLKSTMHRHRKGVGSTAEDQPLPGFD</sequence>
<organism evidence="3 4">
    <name type="scientific">Dyella tabacisoli</name>
    <dbReference type="NCBI Taxonomy" id="2282381"/>
    <lineage>
        <taxon>Bacteria</taxon>
        <taxon>Pseudomonadati</taxon>
        <taxon>Pseudomonadota</taxon>
        <taxon>Gammaproteobacteria</taxon>
        <taxon>Lysobacterales</taxon>
        <taxon>Rhodanobacteraceae</taxon>
        <taxon>Dyella</taxon>
    </lineage>
</organism>
<evidence type="ECO:0000259" key="2">
    <source>
        <dbReference type="Pfam" id="PF01757"/>
    </source>
</evidence>
<feature type="transmembrane region" description="Helical" evidence="1">
    <location>
        <begin position="257"/>
        <end position="277"/>
    </location>
</feature>
<comment type="caution">
    <text evidence="3">The sequence shown here is derived from an EMBL/GenBank/DDBJ whole genome shotgun (WGS) entry which is preliminary data.</text>
</comment>
<name>A0A369URB4_9GAMM</name>
<evidence type="ECO:0000256" key="1">
    <source>
        <dbReference type="SAM" id="Phobius"/>
    </source>
</evidence>
<keyword evidence="4" id="KW-1185">Reference proteome</keyword>
<feature type="transmembrane region" description="Helical" evidence="1">
    <location>
        <begin position="93"/>
        <end position="112"/>
    </location>
</feature>
<feature type="transmembrane region" description="Helical" evidence="1">
    <location>
        <begin position="49"/>
        <end position="72"/>
    </location>
</feature>
<dbReference type="Proteomes" id="UP000253782">
    <property type="component" value="Unassembled WGS sequence"/>
</dbReference>
<keyword evidence="1" id="KW-0812">Transmembrane</keyword>
<dbReference type="AlphaFoldDB" id="A0A369URB4"/>
<dbReference type="RefSeq" id="WP_114846165.1">
    <property type="nucleotide sequence ID" value="NZ_JBHSPE010000008.1"/>
</dbReference>
<dbReference type="InterPro" id="IPR002656">
    <property type="entry name" value="Acyl_transf_3_dom"/>
</dbReference>
<dbReference type="GO" id="GO:0016747">
    <property type="term" value="F:acyltransferase activity, transferring groups other than amino-acyl groups"/>
    <property type="evidence" value="ECO:0007669"/>
    <property type="project" value="InterPro"/>
</dbReference>